<dbReference type="AlphaFoldDB" id="A0A8J6P7K9"/>
<dbReference type="InterPro" id="IPR055173">
    <property type="entry name" value="NrdR-like_N"/>
</dbReference>
<accession>A0A8J6P7K9</accession>
<dbReference type="Pfam" id="PF13338">
    <property type="entry name" value="AbiEi_4"/>
    <property type="match status" value="1"/>
</dbReference>
<feature type="domain" description="Transcriptional repressor NrdR-like N-terminal" evidence="2">
    <location>
        <begin position="1"/>
        <end position="42"/>
    </location>
</feature>
<feature type="domain" description="AbiEi antitoxin N-terminal" evidence="1">
    <location>
        <begin position="131"/>
        <end position="176"/>
    </location>
</feature>
<dbReference type="EMBL" id="JACNIG010000306">
    <property type="protein sequence ID" value="MBC8433530.1"/>
    <property type="molecule type" value="Genomic_DNA"/>
</dbReference>
<proteinExistence type="predicted"/>
<dbReference type="Pfam" id="PF22811">
    <property type="entry name" value="Zn_ribbon_NrdR"/>
    <property type="match status" value="1"/>
</dbReference>
<sequence>MECPHCVSLTSKVVDSRLTSDRVSIRRRRECLLCLERFTTYESTEEHMLPVLIKKKVGHGSTKRSLKTLLPFISETLKDLSNETKKLVAQVDKLERSQSAAGALSKKKASPQKPVVRKTAALTTTDVVLKIIRRYKKGVGISTLKAKTGFDDKKLSNAVHRAVKQGKIKRVGRGVYIMS</sequence>
<evidence type="ECO:0000313" key="4">
    <source>
        <dbReference type="Proteomes" id="UP000605201"/>
    </source>
</evidence>
<evidence type="ECO:0000313" key="3">
    <source>
        <dbReference type="EMBL" id="MBC8433530.1"/>
    </source>
</evidence>
<dbReference type="InterPro" id="IPR025159">
    <property type="entry name" value="AbiEi_N"/>
</dbReference>
<dbReference type="PANTHER" id="PTHR30455:SF2">
    <property type="entry name" value="TRANSCRIPTIONAL REPRESSOR NRDR"/>
    <property type="match status" value="1"/>
</dbReference>
<evidence type="ECO:0008006" key="5">
    <source>
        <dbReference type="Google" id="ProtNLM"/>
    </source>
</evidence>
<evidence type="ECO:0000259" key="2">
    <source>
        <dbReference type="Pfam" id="PF22811"/>
    </source>
</evidence>
<evidence type="ECO:0000259" key="1">
    <source>
        <dbReference type="Pfam" id="PF13338"/>
    </source>
</evidence>
<gene>
    <name evidence="3" type="ORF">H8D96_16605</name>
</gene>
<name>A0A8J6P7K9_9BACT</name>
<dbReference type="InterPro" id="IPR003796">
    <property type="entry name" value="RNR_NrdR-like"/>
</dbReference>
<dbReference type="GO" id="GO:0008270">
    <property type="term" value="F:zinc ion binding"/>
    <property type="evidence" value="ECO:0007669"/>
    <property type="project" value="InterPro"/>
</dbReference>
<comment type="caution">
    <text evidence="3">The sequence shown here is derived from an EMBL/GenBank/DDBJ whole genome shotgun (WGS) entry which is preliminary data.</text>
</comment>
<dbReference type="GO" id="GO:0045892">
    <property type="term" value="P:negative regulation of DNA-templated transcription"/>
    <property type="evidence" value="ECO:0007669"/>
    <property type="project" value="InterPro"/>
</dbReference>
<dbReference type="PANTHER" id="PTHR30455">
    <property type="entry name" value="TRANSCRIPTIONAL REPRESSOR NRDR"/>
    <property type="match status" value="1"/>
</dbReference>
<reference evidence="3 4" key="1">
    <citation type="submission" date="2020-08" db="EMBL/GenBank/DDBJ databases">
        <title>Bridging the membrane lipid divide: bacteria of the FCB group superphylum have the potential to synthesize archaeal ether lipids.</title>
        <authorList>
            <person name="Villanueva L."/>
            <person name="Von Meijenfeldt F.A.B."/>
            <person name="Westbye A.B."/>
            <person name="Yadav S."/>
            <person name="Hopmans E.C."/>
            <person name="Dutilh B.E."/>
            <person name="Sinninghe Damste J.S."/>
        </authorList>
    </citation>
    <scope>NUCLEOTIDE SEQUENCE [LARGE SCALE GENOMIC DNA]</scope>
    <source>
        <strain evidence="3">NIOZ-UU17</strain>
    </source>
</reference>
<dbReference type="Proteomes" id="UP000605201">
    <property type="component" value="Unassembled WGS sequence"/>
</dbReference>
<protein>
    <recommendedName>
        <fullName evidence="5">Transcriptional repressor NrdR</fullName>
    </recommendedName>
</protein>
<organism evidence="3 4">
    <name type="scientific">Candidatus Desulfatibia vada</name>
    <dbReference type="NCBI Taxonomy" id="2841696"/>
    <lineage>
        <taxon>Bacteria</taxon>
        <taxon>Pseudomonadati</taxon>
        <taxon>Thermodesulfobacteriota</taxon>
        <taxon>Desulfobacteria</taxon>
        <taxon>Desulfobacterales</taxon>
        <taxon>Desulfobacterales incertae sedis</taxon>
        <taxon>Candidatus Desulfatibia</taxon>
    </lineage>
</organism>